<comment type="caution">
    <text evidence="2">The sequence shown here is derived from an EMBL/GenBank/DDBJ whole genome shotgun (WGS) entry which is preliminary data.</text>
</comment>
<dbReference type="SUPFAM" id="SSF88713">
    <property type="entry name" value="Glycoside hydrolase/deacetylase"/>
    <property type="match status" value="1"/>
</dbReference>
<dbReference type="InterPro" id="IPR050248">
    <property type="entry name" value="Polysacc_deacetylase_ArnD"/>
</dbReference>
<dbReference type="RefSeq" id="WP_322448738.1">
    <property type="nucleotide sequence ID" value="NZ_JAXOFX010000026.1"/>
</dbReference>
<name>A0ABU5J4W1_9BACI</name>
<dbReference type="Gene3D" id="3.20.20.370">
    <property type="entry name" value="Glycoside hydrolase/deacetylase"/>
    <property type="match status" value="1"/>
</dbReference>
<organism evidence="2 3">
    <name type="scientific">Robertmurraya mangrovi</name>
    <dbReference type="NCBI Taxonomy" id="3098077"/>
    <lineage>
        <taxon>Bacteria</taxon>
        <taxon>Bacillati</taxon>
        <taxon>Bacillota</taxon>
        <taxon>Bacilli</taxon>
        <taxon>Bacillales</taxon>
        <taxon>Bacillaceae</taxon>
        <taxon>Robertmurraya</taxon>
    </lineage>
</organism>
<dbReference type="InterPro" id="IPR002509">
    <property type="entry name" value="NODB_dom"/>
</dbReference>
<dbReference type="GO" id="GO:0016787">
    <property type="term" value="F:hydrolase activity"/>
    <property type="evidence" value="ECO:0007669"/>
    <property type="project" value="UniProtKB-KW"/>
</dbReference>
<proteinExistence type="predicted"/>
<feature type="domain" description="NodB homology" evidence="1">
    <location>
        <begin position="170"/>
        <end position="358"/>
    </location>
</feature>
<evidence type="ECO:0000313" key="2">
    <source>
        <dbReference type="EMBL" id="MDZ5474455.1"/>
    </source>
</evidence>
<dbReference type="Proteomes" id="UP001290455">
    <property type="component" value="Unassembled WGS sequence"/>
</dbReference>
<evidence type="ECO:0000313" key="3">
    <source>
        <dbReference type="Proteomes" id="UP001290455"/>
    </source>
</evidence>
<dbReference type="PANTHER" id="PTHR10587">
    <property type="entry name" value="GLYCOSYL TRANSFERASE-RELATED"/>
    <property type="match status" value="1"/>
</dbReference>
<dbReference type="PANTHER" id="PTHR10587:SF125">
    <property type="entry name" value="POLYSACCHARIDE DEACETYLASE YHEN-RELATED"/>
    <property type="match status" value="1"/>
</dbReference>
<protein>
    <submittedName>
        <fullName evidence="2">Polysaccharide deacetylase family protein</fullName>
        <ecNumber evidence="2">3.-.-.-</ecNumber>
    </submittedName>
</protein>
<reference evidence="2 3" key="1">
    <citation type="submission" date="2023-11" db="EMBL/GenBank/DDBJ databases">
        <title>Bacillus jintuensis, isolated from a mudflat on the Beibu Gulf coast.</title>
        <authorList>
            <person name="Li M."/>
        </authorList>
    </citation>
    <scope>NUCLEOTIDE SEQUENCE [LARGE SCALE GENOMIC DNA]</scope>
    <source>
        <strain evidence="2 3">31A1R</strain>
    </source>
</reference>
<dbReference type="PROSITE" id="PS51677">
    <property type="entry name" value="NODB"/>
    <property type="match status" value="1"/>
</dbReference>
<sequence>MKKLVWFILAVFTLLIIIKDGEALAVENNNNNDKQALSFHKDLELVDDHISYIPIWSFVDAIDAELVISQKTKSVKLQIDSNWLLFSTEEERVETSDGRTLSNKLLYKDENIYLPLQFVSDYFGYKATFMTQEKNNNDKKVIEERDYIQIEKEVSKPERKEKVKVEEQKPVVYLTFDDGPNEHIVPILDTLKEKQAKGTFFMLEPLMKKYSNEVIRLVNEGHYPALHSVTHDKDKLYLGDPLNVAKEMEKTRKTLLEITGVDSTLTRVPYGSKPFMKDSLRDGLVTKGFQMWDWNLDTFDWKYQSSNPQMIFQNVKNGVKALKGSKEPLVILMHVNKGTAAVLPDIIDYLHGQGYECAPYNPNSHFMMNFWNDERL</sequence>
<accession>A0ABU5J4W1</accession>
<keyword evidence="3" id="KW-1185">Reference proteome</keyword>
<gene>
    <name evidence="2" type="ORF">SM124_22530</name>
</gene>
<keyword evidence="2" id="KW-0378">Hydrolase</keyword>
<dbReference type="EMBL" id="JAXOFX010000026">
    <property type="protein sequence ID" value="MDZ5474455.1"/>
    <property type="molecule type" value="Genomic_DNA"/>
</dbReference>
<evidence type="ECO:0000259" key="1">
    <source>
        <dbReference type="PROSITE" id="PS51677"/>
    </source>
</evidence>
<dbReference type="EC" id="3.-.-.-" evidence="2"/>
<dbReference type="InterPro" id="IPR011330">
    <property type="entry name" value="Glyco_hydro/deAcase_b/a-brl"/>
</dbReference>
<dbReference type="Pfam" id="PF01522">
    <property type="entry name" value="Polysacc_deac_1"/>
    <property type="match status" value="1"/>
</dbReference>
<dbReference type="Pfam" id="PF07833">
    <property type="entry name" value="Cu_amine_oxidN1"/>
    <property type="match status" value="1"/>
</dbReference>
<dbReference type="InterPro" id="IPR012854">
    <property type="entry name" value="Cu_amine_oxidase-like_N"/>
</dbReference>
<dbReference type="CDD" id="cd10944">
    <property type="entry name" value="CE4_SmPgdA_like"/>
    <property type="match status" value="1"/>
</dbReference>